<evidence type="ECO:0000256" key="1">
    <source>
        <dbReference type="SAM" id="Coils"/>
    </source>
</evidence>
<dbReference type="EMBL" id="VSSQ01025612">
    <property type="protein sequence ID" value="MPM73860.1"/>
    <property type="molecule type" value="Genomic_DNA"/>
</dbReference>
<comment type="caution">
    <text evidence="2">The sequence shown here is derived from an EMBL/GenBank/DDBJ whole genome shotgun (WGS) entry which is preliminary data.</text>
</comment>
<feature type="coiled-coil region" evidence="1">
    <location>
        <begin position="100"/>
        <end position="130"/>
    </location>
</feature>
<dbReference type="AlphaFoldDB" id="A0A645CAA4"/>
<keyword evidence="1" id="KW-0175">Coiled coil</keyword>
<accession>A0A645CAA4</accession>
<organism evidence="2">
    <name type="scientific">bioreactor metagenome</name>
    <dbReference type="NCBI Taxonomy" id="1076179"/>
    <lineage>
        <taxon>unclassified sequences</taxon>
        <taxon>metagenomes</taxon>
        <taxon>ecological metagenomes</taxon>
    </lineage>
</organism>
<gene>
    <name evidence="2" type="ORF">SDC9_120845</name>
</gene>
<protein>
    <submittedName>
        <fullName evidence="2">Uncharacterized protein</fullName>
    </submittedName>
</protein>
<name>A0A645CAA4_9ZZZZ</name>
<evidence type="ECO:0000313" key="2">
    <source>
        <dbReference type="EMBL" id="MPM73860.1"/>
    </source>
</evidence>
<sequence length="174" mass="20536">MSADPDRAAEKRNNNGRKNESFLEIFTQRESDGYARTLEEAILYQYIITHKKDYHEFDESLGTEFNVFSQLPLSFWKKLKEKSSLNIIIPNAKREKDALREKYKYDPNELKEKLNELEEKKEELVKKSIRDVVNSLSNSKSDFMYSIILNNIQEKVIPNYIREGLSWLETTCSI</sequence>
<reference evidence="2" key="1">
    <citation type="submission" date="2019-08" db="EMBL/GenBank/DDBJ databases">
        <authorList>
            <person name="Kucharzyk K."/>
            <person name="Murdoch R.W."/>
            <person name="Higgins S."/>
            <person name="Loffler F."/>
        </authorList>
    </citation>
    <scope>NUCLEOTIDE SEQUENCE</scope>
</reference>
<proteinExistence type="predicted"/>